<protein>
    <recommendedName>
        <fullName evidence="10">DNA gyrase subunit B</fullName>
        <ecNumber evidence="10">5.6.2.2</ecNumber>
    </recommendedName>
</protein>
<feature type="site" description="Interaction with DNA" evidence="10">
    <location>
        <position position="457"/>
    </location>
</feature>
<comment type="function">
    <text evidence="10">A type II topoisomerase that negatively supercoils closed circular double-stranded (ds) DNA in an ATP-dependent manner to modulate DNA topology and maintain chromosomes in an underwound state. Negative supercoiling favors strand separation, and DNA replication, transcription, recombination and repair, all of which involve strand separation. Also able to catalyze the interconversion of other topological isomers of dsDNA rings, including catenanes and knotted rings. Type II topoisomerases break and join 2 DNA strands simultaneously in an ATP-dependent manner.</text>
</comment>
<evidence type="ECO:0000256" key="6">
    <source>
        <dbReference type="ARBA" id="ARBA00022842"/>
    </source>
</evidence>
<dbReference type="InterPro" id="IPR013759">
    <property type="entry name" value="Topo_IIA_B_C"/>
</dbReference>
<keyword evidence="4 10" id="KW-0547">Nucleotide-binding</keyword>
<dbReference type="InterPro" id="IPR014721">
    <property type="entry name" value="Ribsml_uS5_D2-typ_fold_subgr"/>
</dbReference>
<dbReference type="GO" id="GO:0046872">
    <property type="term" value="F:metal ion binding"/>
    <property type="evidence" value="ECO:0007669"/>
    <property type="project" value="UniProtKB-KW"/>
</dbReference>
<dbReference type="InterPro" id="IPR000565">
    <property type="entry name" value="Topo_IIA_B"/>
</dbReference>
<dbReference type="InterPro" id="IPR003594">
    <property type="entry name" value="HATPase_dom"/>
</dbReference>
<keyword evidence="8" id="KW-0238">DNA-binding</keyword>
<dbReference type="FunFam" id="3.30.230.10:FF:000005">
    <property type="entry name" value="DNA gyrase subunit B"/>
    <property type="match status" value="1"/>
</dbReference>
<dbReference type="PROSITE" id="PS50880">
    <property type="entry name" value="TOPRIM"/>
    <property type="match status" value="1"/>
</dbReference>
<dbReference type="SMART" id="SM00433">
    <property type="entry name" value="TOP2c"/>
    <property type="match status" value="1"/>
</dbReference>
<dbReference type="EMBL" id="AP011655">
    <property type="protein sequence ID" value="BAL53329.1"/>
    <property type="molecule type" value="Genomic_DNA"/>
</dbReference>
<dbReference type="InterPro" id="IPR002288">
    <property type="entry name" value="DNA_gyrase_B_C"/>
</dbReference>
<dbReference type="SUPFAM" id="SSF54211">
    <property type="entry name" value="Ribosomal protein S5 domain 2-like"/>
    <property type="match status" value="1"/>
</dbReference>
<reference evidence="13" key="1">
    <citation type="journal article" date="2005" name="Environ. Microbiol.">
        <title>Genetic and functional properties of uncultivated thermophilic crenarchaeotes from a subsurface gold mine as revealed by analysis of genome fragments.</title>
        <authorList>
            <person name="Nunoura T."/>
            <person name="Hirayama H."/>
            <person name="Takami H."/>
            <person name="Oida H."/>
            <person name="Nishi S."/>
            <person name="Shimamura S."/>
            <person name="Suzuki Y."/>
            <person name="Inagaki F."/>
            <person name="Takai K."/>
            <person name="Nealson K.H."/>
            <person name="Horikoshi K."/>
        </authorList>
    </citation>
    <scope>NUCLEOTIDE SEQUENCE</scope>
</reference>
<dbReference type="NCBIfam" id="TIGR01059">
    <property type="entry name" value="gyrB"/>
    <property type="match status" value="1"/>
</dbReference>
<keyword evidence="5 10" id="KW-0067">ATP-binding</keyword>
<dbReference type="CDD" id="cd00822">
    <property type="entry name" value="TopoII_Trans_DNA_gyrase"/>
    <property type="match status" value="1"/>
</dbReference>
<sequence>MTTKTAPNSAQYTEESIVALEGLEPVRKRPAMYIGDTGERGLHHLVFEVVDNSIDEALAGFCKNIVVTIHADGSVSVKDDGRGIPTGIHPEKKISTLEVVMCTLHAGAKFDKNTYKVSGGLHGVGVSCVNALSEWLVATVERDGKIFQQRYERGKPVTPVEVIGKTKTTGTTVHFLPDATIFSTITFKYERIAERLRELAFLNPDLTLELHDERTGDHEVFAYRGGLVDFVRYIDSTQTAIIKPISISGSGGEPGREVYVDICFEYNNEYSERLFSYVNNINTTEHGTHVSGFRFALTRTINAYAEANNLAKVQFAGEDFREGLTAVISVKVPEPQFEGQTKTRLGNSEVEGIVRSIVSEQLARYLDANPGVARRIIEKITLAAEARINARKARELTRRKNALDSLALPGKLADCSSTSPEDSELFIVEGDSAGGSAKQGRDRRFQAILPIKGKPINVHKNRLVKILENDEIKAILTAIGGGFGDDFDLSKVRYGKIILMADADVDGSHIRTLLLTLFFNFMPELITAGRLYIAQPPLYKIKKGKQEYYAYNDAERDEIIARIRKEKADRSKAKTAADEQQPSEDGELSTTPDGIVIQRFKGLGEMNPEQLWSTTMNPETRVLQQVTIESAQAAAHLIDTLMGNDVPPRREFIERNALAVRNLDI</sequence>
<dbReference type="GO" id="GO:0005694">
    <property type="term" value="C:chromosome"/>
    <property type="evidence" value="ECO:0007669"/>
    <property type="project" value="InterPro"/>
</dbReference>
<dbReference type="GO" id="GO:0034335">
    <property type="term" value="F:DNA negative supercoiling activity"/>
    <property type="evidence" value="ECO:0007669"/>
    <property type="project" value="UniProtKB-ARBA"/>
</dbReference>
<comment type="similarity">
    <text evidence="2 10">Belongs to the type II topoisomerase GyrB family.</text>
</comment>
<evidence type="ECO:0000256" key="4">
    <source>
        <dbReference type="ARBA" id="ARBA00022741"/>
    </source>
</evidence>
<dbReference type="SUPFAM" id="SSF55874">
    <property type="entry name" value="ATPase domain of HSP90 chaperone/DNA topoisomerase II/histidine kinase"/>
    <property type="match status" value="1"/>
</dbReference>
<dbReference type="NCBIfam" id="NF004189">
    <property type="entry name" value="PRK05644.1"/>
    <property type="match status" value="1"/>
</dbReference>
<keyword evidence="9 10" id="KW-0413">Isomerase</keyword>
<feature type="binding site" evidence="10">
    <location>
        <position position="502"/>
    </location>
    <ligand>
        <name>Mg(2+)</name>
        <dbReference type="ChEBI" id="CHEBI:18420"/>
        <label>2</label>
    </ligand>
</feature>
<organism evidence="13">
    <name type="scientific">uncultured Bacteroidota bacterium</name>
    <dbReference type="NCBI Taxonomy" id="152509"/>
    <lineage>
        <taxon>Bacteria</taxon>
        <taxon>Pseudomonadati</taxon>
        <taxon>Bacteroidota</taxon>
        <taxon>environmental samples</taxon>
    </lineage>
</organism>
<dbReference type="NCBIfam" id="NF011501">
    <property type="entry name" value="PRK14939.1"/>
    <property type="match status" value="1"/>
</dbReference>
<keyword evidence="6 10" id="KW-0460">Magnesium</keyword>
<name>H5SAZ3_9BACT</name>
<evidence type="ECO:0000313" key="13">
    <source>
        <dbReference type="EMBL" id="BAL53329.1"/>
    </source>
</evidence>
<dbReference type="HAMAP" id="MF_01898">
    <property type="entry name" value="GyrB"/>
    <property type="match status" value="1"/>
</dbReference>
<dbReference type="InterPro" id="IPR013506">
    <property type="entry name" value="Topo_IIA_bsu_dom2"/>
</dbReference>
<dbReference type="AlphaFoldDB" id="H5SAZ3"/>
<dbReference type="Pfam" id="PF01751">
    <property type="entry name" value="Toprim"/>
    <property type="match status" value="1"/>
</dbReference>
<dbReference type="InterPro" id="IPR036890">
    <property type="entry name" value="HATPase_C_sf"/>
</dbReference>
<evidence type="ECO:0000256" key="9">
    <source>
        <dbReference type="ARBA" id="ARBA00023235"/>
    </source>
</evidence>
<evidence type="ECO:0000256" key="10">
    <source>
        <dbReference type="HAMAP-Rule" id="MF_01898"/>
    </source>
</evidence>
<dbReference type="InterPro" id="IPR001241">
    <property type="entry name" value="Topo_IIA"/>
</dbReference>
<accession>H5SAZ3</accession>
<dbReference type="InterPro" id="IPR011557">
    <property type="entry name" value="GyrB"/>
</dbReference>
<dbReference type="GO" id="GO:0005737">
    <property type="term" value="C:cytoplasm"/>
    <property type="evidence" value="ECO:0007669"/>
    <property type="project" value="UniProtKB-SubCell"/>
</dbReference>
<keyword evidence="10" id="KW-0963">Cytoplasm</keyword>
<dbReference type="PANTHER" id="PTHR45866">
    <property type="entry name" value="DNA GYRASE/TOPOISOMERASE SUBUNIT B"/>
    <property type="match status" value="1"/>
</dbReference>
<dbReference type="GO" id="GO:0006265">
    <property type="term" value="P:DNA topological change"/>
    <property type="evidence" value="ECO:0007669"/>
    <property type="project" value="UniProtKB-UniRule"/>
</dbReference>
<comment type="miscellaneous">
    <text evidence="10">Few gyrases are as efficient as E.coli at forming negative supercoils. Not all organisms have 2 type II topoisomerases; in organisms with a single type II topoisomerase this enzyme also has to decatenate newly replicated chromosomes.</text>
</comment>
<dbReference type="Pfam" id="PF00204">
    <property type="entry name" value="DNA_gyraseB"/>
    <property type="match status" value="1"/>
</dbReference>
<evidence type="ECO:0000259" key="12">
    <source>
        <dbReference type="PROSITE" id="PS50880"/>
    </source>
</evidence>
<evidence type="ECO:0000256" key="1">
    <source>
        <dbReference type="ARBA" id="ARBA00000185"/>
    </source>
</evidence>
<feature type="region of interest" description="Disordered" evidence="11">
    <location>
        <begin position="570"/>
        <end position="591"/>
    </location>
</feature>
<dbReference type="PRINTS" id="PR00418">
    <property type="entry name" value="TPI2FAMILY"/>
</dbReference>
<dbReference type="Gene3D" id="3.40.50.670">
    <property type="match status" value="1"/>
</dbReference>
<dbReference type="EC" id="5.6.2.2" evidence="10"/>
<dbReference type="GO" id="GO:0003677">
    <property type="term" value="F:DNA binding"/>
    <property type="evidence" value="ECO:0007669"/>
    <property type="project" value="UniProtKB-KW"/>
</dbReference>
<comment type="subunit">
    <text evidence="10">Heterotetramer, composed of two GyrA and two GyrB chains. In the heterotetramer, GyrA contains the active site tyrosine that forms a transient covalent intermediate with DNA, while GyrB binds cofactors and catalyzes ATP hydrolysis.</text>
</comment>
<proteinExistence type="inferred from homology"/>
<dbReference type="Gene3D" id="3.30.230.10">
    <property type="match status" value="1"/>
</dbReference>
<evidence type="ECO:0000256" key="8">
    <source>
        <dbReference type="ARBA" id="ARBA00023125"/>
    </source>
</evidence>
<dbReference type="SUPFAM" id="SSF56719">
    <property type="entry name" value="Type II DNA topoisomerase"/>
    <property type="match status" value="1"/>
</dbReference>
<keyword evidence="7 10" id="KW-0799">Topoisomerase</keyword>
<dbReference type="InterPro" id="IPR006171">
    <property type="entry name" value="TOPRIM_dom"/>
</dbReference>
<evidence type="ECO:0000256" key="5">
    <source>
        <dbReference type="ARBA" id="ARBA00022840"/>
    </source>
</evidence>
<dbReference type="Gene3D" id="3.30.565.10">
    <property type="entry name" value="Histidine kinase-like ATPase, C-terminal domain"/>
    <property type="match status" value="1"/>
</dbReference>
<feature type="binding site" evidence="10">
    <location>
        <position position="504"/>
    </location>
    <ligand>
        <name>Mg(2+)</name>
        <dbReference type="ChEBI" id="CHEBI:18420"/>
        <label>2</label>
    </ligand>
</feature>
<gene>
    <name evidence="10" type="primary">gyrB</name>
    <name evidence="13" type="ORF">HGMM_F06F04C10</name>
</gene>
<keyword evidence="3 10" id="KW-0479">Metal-binding</keyword>
<evidence type="ECO:0000256" key="2">
    <source>
        <dbReference type="ARBA" id="ARBA00010708"/>
    </source>
</evidence>
<reference evidence="13" key="2">
    <citation type="journal article" date="2012" name="PLoS ONE">
        <title>A Deeply Branching Thermophilic Bacterium with an Ancient Acetyl-CoA Pathway Dominates a Subsurface Ecosystem.</title>
        <authorList>
            <person name="Takami H."/>
            <person name="Noguchi H."/>
            <person name="Takaki Y."/>
            <person name="Uchiyama I."/>
            <person name="Toyoda A."/>
            <person name="Nishi S."/>
            <person name="Chee G.-J."/>
            <person name="Arai W."/>
            <person name="Nunoura T."/>
            <person name="Itoh T."/>
            <person name="Hattori M."/>
            <person name="Takai K."/>
        </authorList>
    </citation>
    <scope>NUCLEOTIDE SEQUENCE</scope>
</reference>
<dbReference type="Pfam" id="PF00986">
    <property type="entry name" value="DNA_gyraseB_C"/>
    <property type="match status" value="1"/>
</dbReference>
<dbReference type="FunFam" id="3.30.565.10:FF:000002">
    <property type="entry name" value="DNA gyrase subunit B"/>
    <property type="match status" value="1"/>
</dbReference>
<comment type="subcellular location">
    <subcellularLocation>
        <location evidence="10">Cytoplasm</location>
    </subcellularLocation>
</comment>
<evidence type="ECO:0000256" key="11">
    <source>
        <dbReference type="SAM" id="MobiDB-lite"/>
    </source>
</evidence>
<evidence type="ECO:0000256" key="7">
    <source>
        <dbReference type="ARBA" id="ARBA00023029"/>
    </source>
</evidence>
<dbReference type="GO" id="GO:0005524">
    <property type="term" value="F:ATP binding"/>
    <property type="evidence" value="ECO:0007669"/>
    <property type="project" value="UniProtKB-UniRule"/>
</dbReference>
<evidence type="ECO:0000256" key="3">
    <source>
        <dbReference type="ARBA" id="ARBA00022723"/>
    </source>
</evidence>
<dbReference type="FunFam" id="3.40.50.670:FF:000002">
    <property type="entry name" value="DNA gyrase subunit B"/>
    <property type="match status" value="1"/>
</dbReference>
<dbReference type="Pfam" id="PF02518">
    <property type="entry name" value="HATPase_c"/>
    <property type="match status" value="1"/>
</dbReference>
<feature type="domain" description="Toprim" evidence="12">
    <location>
        <begin position="423"/>
        <end position="537"/>
    </location>
</feature>
<dbReference type="CDD" id="cd16928">
    <property type="entry name" value="HATPase_GyrB-like"/>
    <property type="match status" value="1"/>
</dbReference>
<feature type="binding site" evidence="10">
    <location>
        <position position="429"/>
    </location>
    <ligand>
        <name>Mg(2+)</name>
        <dbReference type="ChEBI" id="CHEBI:18420"/>
        <label>1</label>
        <note>catalytic</note>
    </ligand>
</feature>
<dbReference type="SMART" id="SM00387">
    <property type="entry name" value="HATPase_c"/>
    <property type="match status" value="1"/>
</dbReference>
<dbReference type="InterPro" id="IPR013760">
    <property type="entry name" value="Topo_IIA-like_dom_sf"/>
</dbReference>
<feature type="site" description="Interaction with DNA" evidence="10">
    <location>
        <position position="454"/>
    </location>
</feature>
<dbReference type="PRINTS" id="PR01159">
    <property type="entry name" value="DNAGYRASEB"/>
</dbReference>
<dbReference type="PANTHER" id="PTHR45866:SF1">
    <property type="entry name" value="DNA GYRASE SUBUNIT B, MITOCHONDRIAL"/>
    <property type="match status" value="1"/>
</dbReference>
<dbReference type="GO" id="GO:0006261">
    <property type="term" value="P:DNA-templated DNA replication"/>
    <property type="evidence" value="ECO:0007669"/>
    <property type="project" value="UniProtKB-UniRule"/>
</dbReference>
<feature type="binding site" evidence="10">
    <location>
        <position position="502"/>
    </location>
    <ligand>
        <name>Mg(2+)</name>
        <dbReference type="ChEBI" id="CHEBI:18420"/>
        <label>1</label>
        <note>catalytic</note>
    </ligand>
</feature>
<comment type="cofactor">
    <cofactor evidence="10">
        <name>Mg(2+)</name>
        <dbReference type="ChEBI" id="CHEBI:18420"/>
    </cofactor>
    <cofactor evidence="10">
        <name>Mn(2+)</name>
        <dbReference type="ChEBI" id="CHEBI:29035"/>
    </cofactor>
    <cofactor evidence="10">
        <name>Ca(2+)</name>
        <dbReference type="ChEBI" id="CHEBI:29108"/>
    </cofactor>
    <text evidence="10">Binds two Mg(2+) per subunit. The magnesium ions form salt bridges with both the protein and the DNA. Can also accept other divalent metal cations, such as Mn(2+) or Ca(2+).</text>
</comment>
<comment type="catalytic activity">
    <reaction evidence="1 10">
        <text>ATP-dependent breakage, passage and rejoining of double-stranded DNA.</text>
        <dbReference type="EC" id="5.6.2.2"/>
    </reaction>
</comment>
<dbReference type="InterPro" id="IPR018522">
    <property type="entry name" value="TopoIIA_CS"/>
</dbReference>
<dbReference type="PROSITE" id="PS00177">
    <property type="entry name" value="TOPOISOMERASE_II"/>
    <property type="match status" value="1"/>
</dbReference>
<dbReference type="InterPro" id="IPR020568">
    <property type="entry name" value="Ribosomal_Su5_D2-typ_SF"/>
</dbReference>